<evidence type="ECO:0000313" key="7">
    <source>
        <dbReference type="Proteomes" id="UP001565927"/>
    </source>
</evidence>
<feature type="region of interest" description="Disordered" evidence="3">
    <location>
        <begin position="258"/>
        <end position="357"/>
    </location>
</feature>
<protein>
    <submittedName>
        <fullName evidence="6">Methyl-accepting chemotaxis protein</fullName>
    </submittedName>
</protein>
<sequence length="357" mass="36498">MDTSADGSSRTTATSRRPVQMHTSHPRFVAGSLVAVTGVLVWLLAATVGGPWPAVVILAGLVVTRTTSRAVRDRGDGVSLLGDGDLRGVVTDEATDPGLREAARNLSATLSAVPSSVALLTFASRELKILAGTISGSAASAAHDVPQVNVSAEEMAQQMVSPAAAGKQVGAAIDEISASVSRASVAANEGVGAVHAATGTMEAPGRSSATTGGVVETITAIAAQTNLLALNATIEAARAGDAGKGFAVVAGEVEDLAGETDHSGDRGDHRTGVDAPGRLAGSDRRPRSRRRDHRRHLRAPGNHRGRRGRADGDHQRPGRHHAGGCPASAGHLPEHPACRRPRRPRTTRAVSRTGSGA</sequence>
<feature type="compositionally biased region" description="Basic residues" evidence="3">
    <location>
        <begin position="286"/>
        <end position="307"/>
    </location>
</feature>
<dbReference type="SUPFAM" id="SSF58104">
    <property type="entry name" value="Methyl-accepting chemotaxis protein (MCP) signaling domain"/>
    <property type="match status" value="1"/>
</dbReference>
<feature type="transmembrane region" description="Helical" evidence="4">
    <location>
        <begin position="39"/>
        <end position="64"/>
    </location>
</feature>
<evidence type="ECO:0000256" key="2">
    <source>
        <dbReference type="PROSITE-ProRule" id="PRU00284"/>
    </source>
</evidence>
<gene>
    <name evidence="6" type="ORF">AB2L27_10280</name>
</gene>
<feature type="region of interest" description="Disordered" evidence="3">
    <location>
        <begin position="1"/>
        <end position="22"/>
    </location>
</feature>
<dbReference type="InterPro" id="IPR004089">
    <property type="entry name" value="MCPsignal_dom"/>
</dbReference>
<accession>A0ABV4H0R4</accession>
<keyword evidence="7" id="KW-1185">Reference proteome</keyword>
<dbReference type="EMBL" id="JBGFTU010000010">
    <property type="protein sequence ID" value="MEZ0165148.1"/>
    <property type="molecule type" value="Genomic_DNA"/>
</dbReference>
<keyword evidence="4" id="KW-0472">Membrane</keyword>
<keyword evidence="4" id="KW-0812">Transmembrane</keyword>
<dbReference type="PROSITE" id="PS50111">
    <property type="entry name" value="CHEMOTAXIS_TRANSDUC_2"/>
    <property type="match status" value="1"/>
</dbReference>
<evidence type="ECO:0000259" key="5">
    <source>
        <dbReference type="PROSITE" id="PS50111"/>
    </source>
</evidence>
<proteinExistence type="predicted"/>
<dbReference type="PANTHER" id="PTHR32089:SF112">
    <property type="entry name" value="LYSOZYME-LIKE PROTEIN-RELATED"/>
    <property type="match status" value="1"/>
</dbReference>
<evidence type="ECO:0000256" key="1">
    <source>
        <dbReference type="ARBA" id="ARBA00023224"/>
    </source>
</evidence>
<comment type="caution">
    <text evidence="6">The sequence shown here is derived from an EMBL/GenBank/DDBJ whole genome shotgun (WGS) entry which is preliminary data.</text>
</comment>
<evidence type="ECO:0000256" key="3">
    <source>
        <dbReference type="SAM" id="MobiDB-lite"/>
    </source>
</evidence>
<reference evidence="6 7" key="1">
    <citation type="submission" date="2024-07" db="EMBL/GenBank/DDBJ databases">
        <authorList>
            <person name="Thanompreechachai J."/>
            <person name="Duangmal K."/>
        </authorList>
    </citation>
    <scope>NUCLEOTIDE SEQUENCE [LARGE SCALE GENOMIC DNA]</scope>
    <source>
        <strain evidence="6 7">LSe6-4</strain>
    </source>
</reference>
<name>A0ABV4H0R4_9ACTN</name>
<evidence type="ECO:0000256" key="4">
    <source>
        <dbReference type="SAM" id="Phobius"/>
    </source>
</evidence>
<dbReference type="Pfam" id="PF00015">
    <property type="entry name" value="MCPsignal"/>
    <property type="match status" value="1"/>
</dbReference>
<dbReference type="PANTHER" id="PTHR32089">
    <property type="entry name" value="METHYL-ACCEPTING CHEMOTAXIS PROTEIN MCPB"/>
    <property type="match status" value="1"/>
</dbReference>
<organism evidence="6 7">
    <name type="scientific">Kineococcus halophytocola</name>
    <dbReference type="NCBI Taxonomy" id="3234027"/>
    <lineage>
        <taxon>Bacteria</taxon>
        <taxon>Bacillati</taxon>
        <taxon>Actinomycetota</taxon>
        <taxon>Actinomycetes</taxon>
        <taxon>Kineosporiales</taxon>
        <taxon>Kineosporiaceae</taxon>
        <taxon>Kineococcus</taxon>
    </lineage>
</organism>
<keyword evidence="1 2" id="KW-0807">Transducer</keyword>
<dbReference type="Gene3D" id="1.10.287.950">
    <property type="entry name" value="Methyl-accepting chemotaxis protein"/>
    <property type="match status" value="1"/>
</dbReference>
<feature type="compositionally biased region" description="Basic and acidic residues" evidence="3">
    <location>
        <begin position="259"/>
        <end position="272"/>
    </location>
</feature>
<evidence type="ECO:0000313" key="6">
    <source>
        <dbReference type="EMBL" id="MEZ0165148.1"/>
    </source>
</evidence>
<feature type="domain" description="Methyl-accepting transducer" evidence="5">
    <location>
        <begin position="123"/>
        <end position="263"/>
    </location>
</feature>
<keyword evidence="4" id="KW-1133">Transmembrane helix</keyword>
<dbReference type="RefSeq" id="WP_370441374.1">
    <property type="nucleotide sequence ID" value="NZ_JBGFTU010000010.1"/>
</dbReference>
<dbReference type="SMART" id="SM00283">
    <property type="entry name" value="MA"/>
    <property type="match status" value="1"/>
</dbReference>
<dbReference type="Proteomes" id="UP001565927">
    <property type="component" value="Unassembled WGS sequence"/>
</dbReference>